<reference evidence="3" key="1">
    <citation type="submission" date="2019-12" db="EMBL/GenBank/DDBJ databases">
        <title>Whole-genome sequence of Halomicrobium mukohataei pws1.</title>
        <authorList>
            <person name="Verma D.K."/>
            <person name="Gopal K."/>
            <person name="Prasad E.S."/>
        </authorList>
    </citation>
    <scope>NUCLEOTIDE SEQUENCE</scope>
    <source>
        <strain evidence="3">Pws1</strain>
    </source>
</reference>
<evidence type="ECO:0000259" key="2">
    <source>
        <dbReference type="Pfam" id="PF13231"/>
    </source>
</evidence>
<dbReference type="PIRSF" id="PIRSF030218">
    <property type="entry name" value="Mannosyltr_MA4085_prd"/>
    <property type="match status" value="1"/>
</dbReference>
<feature type="transmembrane region" description="Helical" evidence="1">
    <location>
        <begin position="376"/>
        <end position="398"/>
    </location>
</feature>
<dbReference type="PANTHER" id="PTHR41710">
    <property type="entry name" value="GLYCOSYL TRANSFERASE, FAMILY 39"/>
    <property type="match status" value="1"/>
</dbReference>
<dbReference type="PANTHER" id="PTHR41710:SF2">
    <property type="entry name" value="GLYCOSYL TRANSFERASE FAMILY 39_83 DOMAIN-CONTAINING PROTEIN"/>
    <property type="match status" value="1"/>
</dbReference>
<feature type="transmembrane region" description="Helical" evidence="1">
    <location>
        <begin position="117"/>
        <end position="134"/>
    </location>
</feature>
<protein>
    <submittedName>
        <fullName evidence="3">TIGR03663 family protein</fullName>
    </submittedName>
</protein>
<organism evidence="3 4">
    <name type="scientific">Halomicrobium mukohataei</name>
    <dbReference type="NCBI Taxonomy" id="57705"/>
    <lineage>
        <taxon>Archaea</taxon>
        <taxon>Methanobacteriati</taxon>
        <taxon>Methanobacteriota</taxon>
        <taxon>Stenosarchaea group</taxon>
        <taxon>Halobacteria</taxon>
        <taxon>Halobacteriales</taxon>
        <taxon>Haloarculaceae</taxon>
        <taxon>Halomicrobium</taxon>
    </lineage>
</organism>
<dbReference type="Proteomes" id="UP000608662">
    <property type="component" value="Unassembled WGS sequence"/>
</dbReference>
<name>A0A847UBL5_9EURY</name>
<feature type="transmembrane region" description="Helical" evidence="1">
    <location>
        <begin position="410"/>
        <end position="436"/>
    </location>
</feature>
<dbReference type="InterPro" id="IPR019962">
    <property type="entry name" value="CHP03663"/>
</dbReference>
<dbReference type="InterPro" id="IPR016950">
    <property type="entry name" value="Manno-Trfase_MA4085_prd"/>
</dbReference>
<dbReference type="Pfam" id="PF13231">
    <property type="entry name" value="PMT_2"/>
    <property type="match status" value="1"/>
</dbReference>
<feature type="transmembrane region" description="Helical" evidence="1">
    <location>
        <begin position="352"/>
        <end position="370"/>
    </location>
</feature>
<evidence type="ECO:0000256" key="1">
    <source>
        <dbReference type="SAM" id="Phobius"/>
    </source>
</evidence>
<proteinExistence type="predicted"/>
<feature type="transmembrane region" description="Helical" evidence="1">
    <location>
        <begin position="237"/>
        <end position="257"/>
    </location>
</feature>
<gene>
    <name evidence="3" type="ORF">GOC74_07920</name>
</gene>
<sequence length="579" mass="61901">MVAGDIDWRARVSADPALTGVVAVTVLALVARLVDLGGRIAHFDEGRVAYWALEYAETGSISYRYIVHGPLVQYVDAYLFQLLGTGDAVMRLPVAVFGGLLPLSALLFRDHLRDSEVVALAIVLAANPVLLYYSRFFRSTLLVAGFVFVAFGLAVRAYDTRRVRYVYGVAALFGLALAAKENTVVYAIVWVGATALVVDQLFFAERGEERGLDLAKRYWARLVARGRSLGSAGVGRYAGHLVGAVAVFGLVVVFFFAPRNPADGVGLWYAIGHPSSLPAVVDATVADLTEGFEYWFGGTSDPGCHKDNLVDGYACFLGRFLETLLVAALPLSVLAVGGFLIERYGAVRPRPVVLFASYWGFVSVAGYPLGTDIYGAWITVNALVPLAIPAAVGLAYLYRLGRTTFDEDDTVSTSLVGVLLLVLTAQVAVTAGGLVYESPAAADNNLVQYAQPTDDFRPVLAAAAEADTDGTDVLIYGSELAAPRGVSPQEPSCGDLGELLPLEWYLAKHNLNASCEADPATVEADRPPVVVARGDNATALEARLSGYTAESYQFRASGGATTFFVREDVSEAEPTLRRP</sequence>
<feature type="domain" description="Glycosyltransferase RgtA/B/C/D-like" evidence="2">
    <location>
        <begin position="68"/>
        <end position="195"/>
    </location>
</feature>
<comment type="caution">
    <text evidence="3">The sequence shown here is derived from an EMBL/GenBank/DDBJ whole genome shotgun (WGS) entry which is preliminary data.</text>
</comment>
<feature type="transmembrane region" description="Helical" evidence="1">
    <location>
        <begin position="316"/>
        <end position="340"/>
    </location>
</feature>
<dbReference type="OrthoDB" id="313515at2157"/>
<dbReference type="RefSeq" id="WP_170093642.1">
    <property type="nucleotide sequence ID" value="NZ_WOYG01000001.1"/>
</dbReference>
<feature type="transmembrane region" description="Helical" evidence="1">
    <location>
        <begin position="88"/>
        <end position="108"/>
    </location>
</feature>
<dbReference type="AlphaFoldDB" id="A0A847UBL5"/>
<keyword evidence="1" id="KW-1133">Transmembrane helix</keyword>
<feature type="transmembrane region" description="Helical" evidence="1">
    <location>
        <begin position="12"/>
        <end position="34"/>
    </location>
</feature>
<dbReference type="EMBL" id="WOYG01000001">
    <property type="protein sequence ID" value="NLV09856.1"/>
    <property type="molecule type" value="Genomic_DNA"/>
</dbReference>
<dbReference type="InterPro" id="IPR038731">
    <property type="entry name" value="RgtA/B/C-like"/>
</dbReference>
<accession>A0A847UBL5</accession>
<keyword evidence="1" id="KW-0812">Transmembrane</keyword>
<evidence type="ECO:0000313" key="4">
    <source>
        <dbReference type="Proteomes" id="UP000608662"/>
    </source>
</evidence>
<feature type="transmembrane region" description="Helical" evidence="1">
    <location>
        <begin position="140"/>
        <end position="158"/>
    </location>
</feature>
<keyword evidence="1" id="KW-0472">Membrane</keyword>
<dbReference type="NCBIfam" id="TIGR03663">
    <property type="entry name" value="flippase activity-associated protein Agl23"/>
    <property type="match status" value="1"/>
</dbReference>
<evidence type="ECO:0000313" key="3">
    <source>
        <dbReference type="EMBL" id="NLV09856.1"/>
    </source>
</evidence>